<keyword evidence="1" id="KW-0862">Zinc</keyword>
<dbReference type="GO" id="GO:0008270">
    <property type="term" value="F:zinc ion binding"/>
    <property type="evidence" value="ECO:0007669"/>
    <property type="project" value="UniProtKB-KW"/>
</dbReference>
<dbReference type="PANTHER" id="PTHR47481">
    <property type="match status" value="1"/>
</dbReference>
<dbReference type="PANTHER" id="PTHR47481:SF14">
    <property type="entry name" value="RETROTRANSPOSON COPIA-LIKE N-TERMINAL DOMAIN-CONTAINING PROTEIN"/>
    <property type="match status" value="1"/>
</dbReference>
<dbReference type="Pfam" id="PF14223">
    <property type="entry name" value="Retrotran_gag_2"/>
    <property type="match status" value="1"/>
</dbReference>
<dbReference type="GO" id="GO:0003676">
    <property type="term" value="F:nucleic acid binding"/>
    <property type="evidence" value="ECO:0007669"/>
    <property type="project" value="InterPro"/>
</dbReference>
<feature type="compositionally biased region" description="Basic and acidic residues" evidence="2">
    <location>
        <begin position="487"/>
        <end position="501"/>
    </location>
</feature>
<evidence type="ECO:0000256" key="2">
    <source>
        <dbReference type="SAM" id="MobiDB-lite"/>
    </source>
</evidence>
<accession>A0AAW1JT91</accession>
<proteinExistence type="predicted"/>
<dbReference type="Proteomes" id="UP001458880">
    <property type="component" value="Unassembled WGS sequence"/>
</dbReference>
<feature type="compositionally biased region" description="Polar residues" evidence="2">
    <location>
        <begin position="467"/>
        <end position="476"/>
    </location>
</feature>
<dbReference type="InterPro" id="IPR057670">
    <property type="entry name" value="SH3_retrovirus"/>
</dbReference>
<feature type="compositionally biased region" description="Basic and acidic residues" evidence="2">
    <location>
        <begin position="446"/>
        <end position="458"/>
    </location>
</feature>
<dbReference type="AlphaFoldDB" id="A0AAW1JT91"/>
<dbReference type="InterPro" id="IPR036875">
    <property type="entry name" value="Znf_CCHC_sf"/>
</dbReference>
<dbReference type="InterPro" id="IPR054722">
    <property type="entry name" value="PolX-like_BBD"/>
</dbReference>
<dbReference type="SUPFAM" id="SSF57756">
    <property type="entry name" value="Retrovirus zinc finger-like domains"/>
    <property type="match status" value="1"/>
</dbReference>
<keyword evidence="5" id="KW-1185">Reference proteome</keyword>
<evidence type="ECO:0000313" key="4">
    <source>
        <dbReference type="EMBL" id="KAK9707732.1"/>
    </source>
</evidence>
<dbReference type="Pfam" id="PF25597">
    <property type="entry name" value="SH3_retrovirus"/>
    <property type="match status" value="1"/>
</dbReference>
<protein>
    <recommendedName>
        <fullName evidence="3">CCHC-type domain-containing protein</fullName>
    </recommendedName>
</protein>
<comment type="caution">
    <text evidence="4">The sequence shown here is derived from an EMBL/GenBank/DDBJ whole genome shotgun (WGS) entry which is preliminary data.</text>
</comment>
<gene>
    <name evidence="4" type="ORF">QE152_g27663</name>
</gene>
<keyword evidence="1" id="KW-0479">Metal-binding</keyword>
<dbReference type="Pfam" id="PF22936">
    <property type="entry name" value="Pol_BBD"/>
    <property type="match status" value="1"/>
</dbReference>
<keyword evidence="1" id="KW-0863">Zinc-finger</keyword>
<dbReference type="EMBL" id="JASPKY010000343">
    <property type="protein sequence ID" value="KAK9707732.1"/>
    <property type="molecule type" value="Genomic_DNA"/>
</dbReference>
<organism evidence="4 5">
    <name type="scientific">Popillia japonica</name>
    <name type="common">Japanese beetle</name>
    <dbReference type="NCBI Taxonomy" id="7064"/>
    <lineage>
        <taxon>Eukaryota</taxon>
        <taxon>Metazoa</taxon>
        <taxon>Ecdysozoa</taxon>
        <taxon>Arthropoda</taxon>
        <taxon>Hexapoda</taxon>
        <taxon>Insecta</taxon>
        <taxon>Pterygota</taxon>
        <taxon>Neoptera</taxon>
        <taxon>Endopterygota</taxon>
        <taxon>Coleoptera</taxon>
        <taxon>Polyphaga</taxon>
        <taxon>Scarabaeiformia</taxon>
        <taxon>Scarabaeidae</taxon>
        <taxon>Rutelinae</taxon>
        <taxon>Popillia</taxon>
    </lineage>
</organism>
<feature type="domain" description="CCHC-type" evidence="3">
    <location>
        <begin position="212"/>
        <end position="226"/>
    </location>
</feature>
<evidence type="ECO:0000256" key="1">
    <source>
        <dbReference type="PROSITE-ProRule" id="PRU00047"/>
    </source>
</evidence>
<feature type="region of interest" description="Disordered" evidence="2">
    <location>
        <begin position="446"/>
        <end position="501"/>
    </location>
</feature>
<evidence type="ECO:0000259" key="3">
    <source>
        <dbReference type="PROSITE" id="PS50158"/>
    </source>
</evidence>
<dbReference type="PROSITE" id="PS50158">
    <property type="entry name" value="ZF_CCHC"/>
    <property type="match status" value="1"/>
</dbReference>
<name>A0AAW1JT91_POPJA</name>
<evidence type="ECO:0000313" key="5">
    <source>
        <dbReference type="Proteomes" id="UP001458880"/>
    </source>
</evidence>
<reference evidence="4 5" key="1">
    <citation type="journal article" date="2024" name="BMC Genomics">
        <title>De novo assembly and annotation of Popillia japonica's genome with initial clues to its potential as an invasive pest.</title>
        <authorList>
            <person name="Cucini C."/>
            <person name="Boschi S."/>
            <person name="Funari R."/>
            <person name="Cardaioli E."/>
            <person name="Iannotti N."/>
            <person name="Marturano G."/>
            <person name="Paoli F."/>
            <person name="Bruttini M."/>
            <person name="Carapelli A."/>
            <person name="Frati F."/>
            <person name="Nardi F."/>
        </authorList>
    </citation>
    <scope>NUCLEOTIDE SEQUENCE [LARGE SCALE GENOMIC DNA]</scope>
    <source>
        <strain evidence="4">DMR45628</strain>
    </source>
</reference>
<sequence length="551" mass="62567">MAQVSSTSSGLVIIEKLEGANNYNNWKFVMKMSLIMDNLWACVEGTETDENKNQKALAKICLNVHPSCFVHVREATNAKDAWTNLQKAFENTGLCRRLALLRKLLRSKYEDFRNMDEYISAVMSLVQQLADINHNVDDEEVAMIILGGLPSEFDPLIMGIEATHTTISTEMVKSRLLQDDYRRGSLENTSSESALAARKVEVSTTKRSEPICFHCGKKGHIKPKCKYFKKGQKKKYLSNDDKYQKQNDNQNDNVLLTTALFTTTFGERDWIIDSGCTMHMTKNRDWLSKFENNSRNVTVANNQTIQGIGMGQVNIKLDNAGAGTITDVMYVPDISANLLSVNKLTEKNLTVVFDKDQSFALIPSELRKKLDAKSAPYIMVGYCDDSKGYRLLDLKNPGKIVRSRDVIFLENLNDNVEKQEEMSEPQIIPENSQIFFDHLNVNNDSMEVKDSSEDEHSTGSEYIPSADDNSSSTISPEESENEVQGEVENRNERPVRGTRNKIPERLEDYELSFYTDLMPIDDEPKTYKECMQDIARSVFRLSWKIAVLVLL</sequence>
<dbReference type="InterPro" id="IPR001878">
    <property type="entry name" value="Znf_CCHC"/>
</dbReference>